<reference evidence="1" key="1">
    <citation type="thesis" date="2020" institute="Technische Universitat Dresden" country="Dresden, Germany">
        <title>The Agarolytic System of Microbulbifer elongatus PORT2, Isolated from Batu Karas, Pangandaran West Java Indonesia.</title>
        <authorList>
            <person name="Anggraeni S.R."/>
        </authorList>
    </citation>
    <scope>NUCLEOTIDE SEQUENCE</scope>
    <source>
        <strain evidence="1">PORT2</strain>
    </source>
</reference>
<protein>
    <submittedName>
        <fullName evidence="1">Uncharacterized protein</fullName>
    </submittedName>
</protein>
<evidence type="ECO:0000313" key="2">
    <source>
        <dbReference type="Proteomes" id="UP001205566"/>
    </source>
</evidence>
<accession>A0ABT1P450</accession>
<dbReference type="EMBL" id="JACASI010000042">
    <property type="protein sequence ID" value="MCQ3830883.1"/>
    <property type="molecule type" value="Genomic_DNA"/>
</dbReference>
<sequence>MPRIKSDTEKAAGKLISAIQNEWNEEMGTPQAAQSEEVMGLAHNLLQARIGSSMKEKLKNRTVSEYLGEFWVRRHPSVSSSIHSLELAIEQENA</sequence>
<name>A0ABT1P450_9GAMM</name>
<keyword evidence="2" id="KW-1185">Reference proteome</keyword>
<comment type="caution">
    <text evidence="1">The sequence shown here is derived from an EMBL/GenBank/DDBJ whole genome shotgun (WGS) entry which is preliminary data.</text>
</comment>
<evidence type="ECO:0000313" key="1">
    <source>
        <dbReference type="EMBL" id="MCQ3830883.1"/>
    </source>
</evidence>
<dbReference type="Proteomes" id="UP001205566">
    <property type="component" value="Unassembled WGS sequence"/>
</dbReference>
<organism evidence="1 2">
    <name type="scientific">Microbulbifer elongatus</name>
    <dbReference type="NCBI Taxonomy" id="86173"/>
    <lineage>
        <taxon>Bacteria</taxon>
        <taxon>Pseudomonadati</taxon>
        <taxon>Pseudomonadota</taxon>
        <taxon>Gammaproteobacteria</taxon>
        <taxon>Cellvibrionales</taxon>
        <taxon>Microbulbiferaceae</taxon>
        <taxon>Microbulbifer</taxon>
    </lineage>
</organism>
<proteinExistence type="predicted"/>
<gene>
    <name evidence="1" type="ORF">HXX02_15700</name>
</gene>
<dbReference type="RefSeq" id="WP_255875776.1">
    <property type="nucleotide sequence ID" value="NZ_JACASI010000042.1"/>
</dbReference>